<feature type="region of interest" description="Disordered" evidence="1">
    <location>
        <begin position="1"/>
        <end position="77"/>
    </location>
</feature>
<protein>
    <submittedName>
        <fullName evidence="3">Uncharacterized protein</fullName>
    </submittedName>
</protein>
<comment type="caution">
    <text evidence="3">The sequence shown here is derived from an EMBL/GenBank/DDBJ whole genome shotgun (WGS) entry which is preliminary data.</text>
</comment>
<evidence type="ECO:0000256" key="1">
    <source>
        <dbReference type="SAM" id="MobiDB-lite"/>
    </source>
</evidence>
<evidence type="ECO:0000313" key="4">
    <source>
        <dbReference type="Proteomes" id="UP001437256"/>
    </source>
</evidence>
<feature type="compositionally biased region" description="Basic and acidic residues" evidence="1">
    <location>
        <begin position="171"/>
        <end position="183"/>
    </location>
</feature>
<name>A0ABR2ZNJ0_9AGAR</name>
<feature type="compositionally biased region" description="Low complexity" evidence="1">
    <location>
        <begin position="14"/>
        <end position="28"/>
    </location>
</feature>
<dbReference type="EMBL" id="JBBXMP010000095">
    <property type="protein sequence ID" value="KAL0062825.1"/>
    <property type="molecule type" value="Genomic_DNA"/>
</dbReference>
<gene>
    <name evidence="3" type="ORF">AAF712_010279</name>
</gene>
<keyword evidence="2" id="KW-0472">Membrane</keyword>
<reference evidence="3 4" key="1">
    <citation type="submission" date="2024-05" db="EMBL/GenBank/DDBJ databases">
        <title>A draft genome resource for the thread blight pathogen Marasmius tenuissimus strain MS-2.</title>
        <authorList>
            <person name="Yulfo-Soto G.E."/>
            <person name="Baruah I.K."/>
            <person name="Amoako-Attah I."/>
            <person name="Bukari Y."/>
            <person name="Meinhardt L.W."/>
            <person name="Bailey B.A."/>
            <person name="Cohen S.P."/>
        </authorList>
    </citation>
    <scope>NUCLEOTIDE SEQUENCE [LARGE SCALE GENOMIC DNA]</scope>
    <source>
        <strain evidence="3 4">MS-2</strain>
    </source>
</reference>
<evidence type="ECO:0000256" key="2">
    <source>
        <dbReference type="SAM" id="Phobius"/>
    </source>
</evidence>
<proteinExistence type="predicted"/>
<evidence type="ECO:0000313" key="3">
    <source>
        <dbReference type="EMBL" id="KAL0062825.1"/>
    </source>
</evidence>
<feature type="compositionally biased region" description="Polar residues" evidence="1">
    <location>
        <begin position="61"/>
        <end position="73"/>
    </location>
</feature>
<organism evidence="3 4">
    <name type="scientific">Marasmius tenuissimus</name>
    <dbReference type="NCBI Taxonomy" id="585030"/>
    <lineage>
        <taxon>Eukaryota</taxon>
        <taxon>Fungi</taxon>
        <taxon>Dikarya</taxon>
        <taxon>Basidiomycota</taxon>
        <taxon>Agaricomycotina</taxon>
        <taxon>Agaricomycetes</taxon>
        <taxon>Agaricomycetidae</taxon>
        <taxon>Agaricales</taxon>
        <taxon>Marasmiineae</taxon>
        <taxon>Marasmiaceae</taxon>
        <taxon>Marasmius</taxon>
    </lineage>
</organism>
<accession>A0ABR2ZNJ0</accession>
<keyword evidence="2" id="KW-0812">Transmembrane</keyword>
<keyword evidence="4" id="KW-1185">Reference proteome</keyword>
<feature type="transmembrane region" description="Helical" evidence="2">
    <location>
        <begin position="84"/>
        <end position="103"/>
    </location>
</feature>
<sequence>MSSATTTTVLPPISATSSSSEGNSESTSQQHPEGMPTREADLPGGGEISSVGEGISLGPGSPQSSDTSEIHTSGSKHHSNVGEIIGAALGSLAFIILALWLILHCRRHRKQTSWRAKKPEKFCRENMVRRRKDDQLDEKGVAGHLSVPRSALHAITFYGGDTPTILNAPGSRRDSEARSERAESPISTISTIDSQTDATSTVEPTFTEITHEYITPRTDRQMEIERKVLELQSRIIGLSSSENVTSTCASMESEIVNLRECVVRLRVLQEGEWARELTDVVPVEMLN</sequence>
<feature type="compositionally biased region" description="Low complexity" evidence="1">
    <location>
        <begin position="48"/>
        <end position="58"/>
    </location>
</feature>
<feature type="region of interest" description="Disordered" evidence="1">
    <location>
        <begin position="166"/>
        <end position="185"/>
    </location>
</feature>
<keyword evidence="2" id="KW-1133">Transmembrane helix</keyword>
<dbReference type="Proteomes" id="UP001437256">
    <property type="component" value="Unassembled WGS sequence"/>
</dbReference>